<feature type="domain" description="Trypsin-co-occurring" evidence="1">
    <location>
        <begin position="2"/>
        <end position="79"/>
    </location>
</feature>
<dbReference type="InterPro" id="IPR045608">
    <property type="entry name" value="Trypco2"/>
</dbReference>
<keyword evidence="3" id="KW-1185">Reference proteome</keyword>
<dbReference type="RefSeq" id="WP_208881778.1">
    <property type="nucleotide sequence ID" value="NZ_JAGPYQ010000001.1"/>
</dbReference>
<protein>
    <recommendedName>
        <fullName evidence="1">Trypsin-co-occurring domain-containing protein</fullName>
    </recommendedName>
</protein>
<evidence type="ECO:0000259" key="1">
    <source>
        <dbReference type="Pfam" id="PF19631"/>
    </source>
</evidence>
<evidence type="ECO:0000313" key="2">
    <source>
        <dbReference type="EMBL" id="MBQ0852904.1"/>
    </source>
</evidence>
<organism evidence="2 3">
    <name type="scientific">Streptomyces liliiviolaceus</name>
    <dbReference type="NCBI Taxonomy" id="2823109"/>
    <lineage>
        <taxon>Bacteria</taxon>
        <taxon>Bacillati</taxon>
        <taxon>Actinomycetota</taxon>
        <taxon>Actinomycetes</taxon>
        <taxon>Kitasatosporales</taxon>
        <taxon>Streptomycetaceae</taxon>
        <taxon>Streptomyces</taxon>
    </lineage>
</organism>
<gene>
    <name evidence="2" type="ORF">J8N05_32560</name>
</gene>
<dbReference type="Proteomes" id="UP000677413">
    <property type="component" value="Unassembled WGS sequence"/>
</dbReference>
<evidence type="ECO:0000313" key="3">
    <source>
        <dbReference type="Proteomes" id="UP000677413"/>
    </source>
</evidence>
<proteinExistence type="predicted"/>
<sequence>MIGLKEAIQATYDELTAAADGGAHNPLRFQYSSIELEMTIAMSDSRERQGGLKVWVLDGFRKRIRGKTSTHTVRVTIEPHTSAGGEVAYTVHE</sequence>
<dbReference type="Pfam" id="PF19631">
    <property type="entry name" value="Trypco2"/>
    <property type="match status" value="1"/>
</dbReference>
<dbReference type="EMBL" id="JAGPYQ010000001">
    <property type="protein sequence ID" value="MBQ0852904.1"/>
    <property type="molecule type" value="Genomic_DNA"/>
</dbReference>
<accession>A0A940XW00</accession>
<name>A0A940XW00_9ACTN</name>
<comment type="caution">
    <text evidence="2">The sequence shown here is derived from an EMBL/GenBank/DDBJ whole genome shotgun (WGS) entry which is preliminary data.</text>
</comment>
<dbReference type="AlphaFoldDB" id="A0A940XW00"/>
<reference evidence="2 3" key="1">
    <citation type="submission" date="2021-04" db="EMBL/GenBank/DDBJ databases">
        <authorList>
            <person name="Tang X."/>
            <person name="Zhou X."/>
            <person name="Chen X."/>
            <person name="Cernava T."/>
            <person name="Zhang C."/>
        </authorList>
    </citation>
    <scope>NUCLEOTIDE SEQUENCE [LARGE SCALE GENOMIC DNA]</scope>
    <source>
        <strain evidence="2 3">BH-SS-21</strain>
    </source>
</reference>